<dbReference type="PATRIC" id="fig|1218506.3.peg.577"/>
<name>A0A0F4LLH4_9LACO</name>
<accession>A0A0F4LLH4</accession>
<dbReference type="AlphaFoldDB" id="A0A0F4LLH4"/>
<protein>
    <submittedName>
        <fullName evidence="1">Uncharacterized protein</fullName>
    </submittedName>
</protein>
<dbReference type="STRING" id="1218506.JF75_05300"/>
<dbReference type="OrthoDB" id="9914887at2"/>
<comment type="caution">
    <text evidence="1">The sequence shown here is derived from an EMBL/GenBank/DDBJ whole genome shotgun (WGS) entry which is preliminary data.</text>
</comment>
<reference evidence="1 2" key="1">
    <citation type="submission" date="2015-01" db="EMBL/GenBank/DDBJ databases">
        <title>Comparative genomics of the lactic acid bacteria isolated from the honey bee gut.</title>
        <authorList>
            <person name="Ellegaard K.M."/>
            <person name="Tamarit D."/>
            <person name="Javelind E."/>
            <person name="Olofsson T."/>
            <person name="Andersson S.G."/>
            <person name="Vasquez A."/>
        </authorList>
    </citation>
    <scope>NUCLEOTIDE SEQUENCE [LARGE SCALE GENOMIC DNA]</scope>
    <source>
        <strain evidence="1 2">Hma2</strain>
    </source>
</reference>
<dbReference type="HOGENOM" id="CLU_2130300_0_0_9"/>
<evidence type="ECO:0000313" key="2">
    <source>
        <dbReference type="Proteomes" id="UP000033612"/>
    </source>
</evidence>
<dbReference type="EMBL" id="JXLH01000008">
    <property type="protein sequence ID" value="KJY59129.1"/>
    <property type="molecule type" value="Genomic_DNA"/>
</dbReference>
<dbReference type="Proteomes" id="UP000033612">
    <property type="component" value="Unassembled WGS sequence"/>
</dbReference>
<gene>
    <name evidence="1" type="ORF">JF75_05300</name>
</gene>
<organism evidence="1 2">
    <name type="scientific">Lactobacillus kimbladii</name>
    <dbReference type="NCBI Taxonomy" id="1218506"/>
    <lineage>
        <taxon>Bacteria</taxon>
        <taxon>Bacillati</taxon>
        <taxon>Bacillota</taxon>
        <taxon>Bacilli</taxon>
        <taxon>Lactobacillales</taxon>
        <taxon>Lactobacillaceae</taxon>
        <taxon>Lactobacillus</taxon>
    </lineage>
</organism>
<sequence length="113" mass="13532">MRKISTTSTGKKRVKHLTNYSINALFQKVVKVRMFNKIWINGQDGNFYQIDSEKEIILAEEHKYIGTVRPLKYVYQNLQTGYDLNGNRVCYRKHPYAKHKEPVIWCKTYRKIF</sequence>
<keyword evidence="2" id="KW-1185">Reference proteome</keyword>
<evidence type="ECO:0000313" key="1">
    <source>
        <dbReference type="EMBL" id="KJY59129.1"/>
    </source>
</evidence>
<dbReference type="RefSeq" id="WP_046331737.1">
    <property type="nucleotide sequence ID" value="NZ_JBHTBO010000023.1"/>
</dbReference>
<proteinExistence type="predicted"/>